<feature type="compositionally biased region" description="Basic and acidic residues" evidence="1">
    <location>
        <begin position="263"/>
        <end position="275"/>
    </location>
</feature>
<organism evidence="2 3">
    <name type="scientific">Lentinus tigrinus ALCF2SS1-6</name>
    <dbReference type="NCBI Taxonomy" id="1328759"/>
    <lineage>
        <taxon>Eukaryota</taxon>
        <taxon>Fungi</taxon>
        <taxon>Dikarya</taxon>
        <taxon>Basidiomycota</taxon>
        <taxon>Agaricomycotina</taxon>
        <taxon>Agaricomycetes</taxon>
        <taxon>Polyporales</taxon>
        <taxon>Polyporaceae</taxon>
        <taxon>Lentinus</taxon>
    </lineage>
</organism>
<keyword evidence="3" id="KW-1185">Reference proteome</keyword>
<dbReference type="Proteomes" id="UP000313359">
    <property type="component" value="Unassembled WGS sequence"/>
</dbReference>
<feature type="compositionally biased region" description="Low complexity" evidence="1">
    <location>
        <begin position="193"/>
        <end position="214"/>
    </location>
</feature>
<feature type="compositionally biased region" description="Basic and acidic residues" evidence="1">
    <location>
        <begin position="51"/>
        <end position="61"/>
    </location>
</feature>
<dbReference type="AlphaFoldDB" id="A0A5C2SLH6"/>
<feature type="region of interest" description="Disordered" evidence="1">
    <location>
        <begin position="148"/>
        <end position="437"/>
    </location>
</feature>
<feature type="region of interest" description="Disordered" evidence="1">
    <location>
        <begin position="37"/>
        <end position="88"/>
    </location>
</feature>
<feature type="compositionally biased region" description="Low complexity" evidence="1">
    <location>
        <begin position="341"/>
        <end position="380"/>
    </location>
</feature>
<feature type="compositionally biased region" description="Low complexity" evidence="1">
    <location>
        <begin position="387"/>
        <end position="399"/>
    </location>
</feature>
<feature type="compositionally biased region" description="Low complexity" evidence="1">
    <location>
        <begin position="306"/>
        <end position="326"/>
    </location>
</feature>
<accession>A0A5C2SLH6</accession>
<feature type="compositionally biased region" description="Low complexity" evidence="1">
    <location>
        <begin position="406"/>
        <end position="417"/>
    </location>
</feature>
<reference evidence="2" key="1">
    <citation type="journal article" date="2018" name="Genome Biol. Evol.">
        <title>Genomics and development of Lentinus tigrinus, a white-rot wood-decaying mushroom with dimorphic fruiting bodies.</title>
        <authorList>
            <person name="Wu B."/>
            <person name="Xu Z."/>
            <person name="Knudson A."/>
            <person name="Carlson A."/>
            <person name="Chen N."/>
            <person name="Kovaka S."/>
            <person name="LaButti K."/>
            <person name="Lipzen A."/>
            <person name="Pennachio C."/>
            <person name="Riley R."/>
            <person name="Schakwitz W."/>
            <person name="Umezawa K."/>
            <person name="Ohm R.A."/>
            <person name="Grigoriev I.V."/>
            <person name="Nagy L.G."/>
            <person name="Gibbons J."/>
            <person name="Hibbett D."/>
        </authorList>
    </citation>
    <scope>NUCLEOTIDE SEQUENCE [LARGE SCALE GENOMIC DNA]</scope>
    <source>
        <strain evidence="2">ALCF2SS1-6</strain>
    </source>
</reference>
<sequence length="477" mass="51271">MLLLTWGCAWFAMSVLIFGIGCLLPSLLPKPPPLIQKPRIAKSRSTPALRADPEPLPHQPEDEPSSSVEFRPTLQRAATVEEASPVSTPLKRPAYKTLWPLAHHPARSIANSQPDDPTPTLRRAATFSEVLSSLSSSSKVSAIKSVIKNGRSTPGPKASVSSGSEELVDPLSPTRYHPDLTPIVSATPSAEGSYAQEASVPSSSSSPTLAGSPRSWRHTRLPSMKMFKSFSKRMSPKSKTDPASHSPTADASILYDTVGPKEQCTDERPRHAHPDRLRRHHDTSAEVLTTKFVNPFHVKPRKSQSIERSASPSPSPSSRRVSGPRRMLAPLKFIHANESHVSAVPDSPRSSVSSESTGLSTFSSPSVKSSFSSASSSSPRSVPPRTQPYGAPYYAATPAPRERPSSRPAARRAASVSLDRPETVAEESGEDSGNALGLELGHARKGNAATMPVHQRKRFFRHRSTASEGEALGAAAR</sequence>
<dbReference type="OrthoDB" id="2755631at2759"/>
<evidence type="ECO:0000256" key="1">
    <source>
        <dbReference type="SAM" id="MobiDB-lite"/>
    </source>
</evidence>
<evidence type="ECO:0000313" key="3">
    <source>
        <dbReference type="Proteomes" id="UP000313359"/>
    </source>
</evidence>
<dbReference type="EMBL" id="ML122253">
    <property type="protein sequence ID" value="RPD64633.1"/>
    <property type="molecule type" value="Genomic_DNA"/>
</dbReference>
<evidence type="ECO:0000313" key="2">
    <source>
        <dbReference type="EMBL" id="RPD64633.1"/>
    </source>
</evidence>
<gene>
    <name evidence="2" type="ORF">L227DRAFT_571104</name>
</gene>
<name>A0A5C2SLH6_9APHY</name>
<protein>
    <submittedName>
        <fullName evidence="2">Uncharacterized protein</fullName>
    </submittedName>
</protein>
<proteinExistence type="predicted"/>